<dbReference type="Proteomes" id="UP000566711">
    <property type="component" value="Unassembled WGS sequence"/>
</dbReference>
<dbReference type="PANTHER" id="PTHR36924">
    <property type="entry name" value="ANTITOXIN HIGA-1"/>
    <property type="match status" value="1"/>
</dbReference>
<evidence type="ECO:0000313" key="4">
    <source>
        <dbReference type="Proteomes" id="UP000566711"/>
    </source>
</evidence>
<comment type="caution">
    <text evidence="3">The sequence shown here is derived from an EMBL/GenBank/DDBJ whole genome shotgun (WGS) entry which is preliminary data.</text>
</comment>
<dbReference type="NCBIfam" id="TIGR02607">
    <property type="entry name" value="antidote_HigA"/>
    <property type="match status" value="1"/>
</dbReference>
<sequence length="109" mass="12121">MLKNAMRPIHPGEILREEFLAPLGMTAHALSKALHVTPSRINDIINEKRGITVDTALRLARYFGGDPQSWLNLQQAYDLRMAAGLSMQKIIDEIEPRNPGSDNSQELAA</sequence>
<dbReference type="SMART" id="SM00530">
    <property type="entry name" value="HTH_XRE"/>
    <property type="match status" value="1"/>
</dbReference>
<organism evidence="3 4">
    <name type="scientific">Rugamonas fusca</name>
    <dbReference type="NCBI Taxonomy" id="2758568"/>
    <lineage>
        <taxon>Bacteria</taxon>
        <taxon>Pseudomonadati</taxon>
        <taxon>Pseudomonadota</taxon>
        <taxon>Betaproteobacteria</taxon>
        <taxon>Burkholderiales</taxon>
        <taxon>Oxalobacteraceae</taxon>
        <taxon>Telluria group</taxon>
        <taxon>Rugamonas</taxon>
    </lineage>
</organism>
<proteinExistence type="predicted"/>
<dbReference type="SUPFAM" id="SSF47413">
    <property type="entry name" value="lambda repressor-like DNA-binding domains"/>
    <property type="match status" value="1"/>
</dbReference>
<feature type="domain" description="HTH cro/C1-type" evidence="2">
    <location>
        <begin position="23"/>
        <end position="70"/>
    </location>
</feature>
<dbReference type="EMBL" id="JACEZS010000009">
    <property type="protein sequence ID" value="MBA5606121.1"/>
    <property type="molecule type" value="Genomic_DNA"/>
</dbReference>
<dbReference type="GO" id="GO:0003677">
    <property type="term" value="F:DNA binding"/>
    <property type="evidence" value="ECO:0007669"/>
    <property type="project" value="UniProtKB-KW"/>
</dbReference>
<keyword evidence="4" id="KW-1185">Reference proteome</keyword>
<dbReference type="PROSITE" id="PS50943">
    <property type="entry name" value="HTH_CROC1"/>
    <property type="match status" value="1"/>
</dbReference>
<gene>
    <name evidence="3" type="ORF">H3H36_12215</name>
</gene>
<dbReference type="InterPro" id="IPR010982">
    <property type="entry name" value="Lambda_DNA-bd_dom_sf"/>
</dbReference>
<evidence type="ECO:0000259" key="2">
    <source>
        <dbReference type="PROSITE" id="PS50943"/>
    </source>
</evidence>
<name>A0A7W2EHN5_9BURK</name>
<evidence type="ECO:0000313" key="3">
    <source>
        <dbReference type="EMBL" id="MBA5606121.1"/>
    </source>
</evidence>
<dbReference type="InterPro" id="IPR013430">
    <property type="entry name" value="Toxin_antidote_HigA"/>
</dbReference>
<reference evidence="3 4" key="1">
    <citation type="submission" date="2020-07" db="EMBL/GenBank/DDBJ databases">
        <title>Novel species isolated from subtropical streams in China.</title>
        <authorList>
            <person name="Lu H."/>
        </authorList>
    </citation>
    <scope>NUCLEOTIDE SEQUENCE [LARGE SCALE GENOMIC DNA]</scope>
    <source>
        <strain evidence="3 4">FT3S</strain>
    </source>
</reference>
<dbReference type="PANTHER" id="PTHR36924:SF1">
    <property type="entry name" value="ANTITOXIN HIGA-1"/>
    <property type="match status" value="1"/>
</dbReference>
<dbReference type="Pfam" id="PF01381">
    <property type="entry name" value="HTH_3"/>
    <property type="match status" value="1"/>
</dbReference>
<dbReference type="InterPro" id="IPR001387">
    <property type="entry name" value="Cro/C1-type_HTH"/>
</dbReference>
<keyword evidence="1" id="KW-0238">DNA-binding</keyword>
<accession>A0A7W2EHN5</accession>
<dbReference type="Gene3D" id="1.10.260.40">
    <property type="entry name" value="lambda repressor-like DNA-binding domains"/>
    <property type="match status" value="1"/>
</dbReference>
<protein>
    <submittedName>
        <fullName evidence="3">HigA family addiction module antidote protein</fullName>
    </submittedName>
</protein>
<evidence type="ECO:0000256" key="1">
    <source>
        <dbReference type="ARBA" id="ARBA00023125"/>
    </source>
</evidence>
<dbReference type="CDD" id="cd00093">
    <property type="entry name" value="HTH_XRE"/>
    <property type="match status" value="1"/>
</dbReference>
<dbReference type="AlphaFoldDB" id="A0A7W2EHN5"/>
<dbReference type="RefSeq" id="WP_182217864.1">
    <property type="nucleotide sequence ID" value="NZ_JACEZS010000009.1"/>
</dbReference>